<evidence type="ECO:0000313" key="2">
    <source>
        <dbReference type="Proteomes" id="UP000186455"/>
    </source>
</evidence>
<organism evidence="1 2">
    <name type="scientific">Streptomyces uncialis</name>
    <dbReference type="NCBI Taxonomy" id="1048205"/>
    <lineage>
        <taxon>Bacteria</taxon>
        <taxon>Bacillati</taxon>
        <taxon>Actinomycetota</taxon>
        <taxon>Actinomycetes</taxon>
        <taxon>Kitasatosporales</taxon>
        <taxon>Streptomycetaceae</taxon>
        <taxon>Streptomyces</taxon>
    </lineage>
</organism>
<dbReference type="EMBL" id="LFBV01000001">
    <property type="protein sequence ID" value="OKH95479.1"/>
    <property type="molecule type" value="Genomic_DNA"/>
</dbReference>
<keyword evidence="2" id="KW-1185">Reference proteome</keyword>
<dbReference type="Proteomes" id="UP000186455">
    <property type="component" value="Unassembled WGS sequence"/>
</dbReference>
<dbReference type="RefSeq" id="WP_073782679.1">
    <property type="nucleotide sequence ID" value="NZ_LFBV01000001.1"/>
</dbReference>
<dbReference type="InterPro" id="IPR046175">
    <property type="entry name" value="DUF6177"/>
</dbReference>
<gene>
    <name evidence="1" type="ORF">AB852_01155</name>
</gene>
<evidence type="ECO:0000313" key="1">
    <source>
        <dbReference type="EMBL" id="OKH95479.1"/>
    </source>
</evidence>
<comment type="caution">
    <text evidence="1">The sequence shown here is derived from an EMBL/GenBank/DDBJ whole genome shotgun (WGS) entry which is preliminary data.</text>
</comment>
<dbReference type="AlphaFoldDB" id="A0A1Q4VCJ5"/>
<dbReference type="STRING" id="1048205.AB852_01155"/>
<sequence length="479" mass="50071">MTKDVIALTPKMPDALSLLVGLHAGGPGTEVTATADGAVVQLLGSGGRPLVSVESPLLVQVPGEIERLLGAESAAQAPVPVWWTETRASSAVPEAERLAGSVVGRLTHLLGGTVWPPGAGTIGVVPVESDPGDGTDQTAVIVAEDALPAVDVVTESTVVVLADRPVVPLTAWLSEVLRTTAAQDSALQIVTPAHCRLSHHLRTALTGAPNRWVVQHPDCGYYDGLTGAVLGWQHGTFAVVTDESGQGTVAEPYRPSGPTGEHQLTVSFRTAYPPEGELLLGRSLELAWRTLTGAPPAGWGTAEPVNLPWSPRQLTDLARGRVPEPTLITAVGSPDRPALATVRITRTTAGVEENVTLTIGYGEGERVPLDAVRTLAGALADGEHGLISLLATLGPARRDLTAPPVFEAPPVPLSFTLGAEGVLETTLTHARRPPLTLRPVQLGPEARPALHYPLGDGTHAEAWNTLDVLLTHLRRRAAV</sequence>
<reference evidence="1 2" key="1">
    <citation type="submission" date="2015-06" db="EMBL/GenBank/DDBJ databases">
        <title>Cloning and characterization of the uncialamcin biosynthetic gene cluster.</title>
        <authorList>
            <person name="Yan X."/>
            <person name="Huang T."/>
            <person name="Ge H."/>
            <person name="Shen B."/>
        </authorList>
    </citation>
    <scope>NUCLEOTIDE SEQUENCE [LARGE SCALE GENOMIC DNA]</scope>
    <source>
        <strain evidence="1 2">DCA2648</strain>
    </source>
</reference>
<name>A0A1Q4VCJ5_9ACTN</name>
<proteinExistence type="predicted"/>
<protein>
    <submittedName>
        <fullName evidence="1">Uncharacterized protein</fullName>
    </submittedName>
</protein>
<dbReference type="Pfam" id="PF19674">
    <property type="entry name" value="DUF6177"/>
    <property type="match status" value="1"/>
</dbReference>
<accession>A0A1Q4VCJ5</accession>